<keyword evidence="1" id="KW-0472">Membrane</keyword>
<keyword evidence="1" id="KW-0812">Transmembrane</keyword>
<protein>
    <submittedName>
        <fullName evidence="2">Uncharacterized protein</fullName>
    </submittedName>
</protein>
<dbReference type="VEuPathDB" id="MicrosporidiaDB:TUBRATIS_23120"/>
<evidence type="ECO:0000256" key="1">
    <source>
        <dbReference type="SAM" id="Phobius"/>
    </source>
</evidence>
<proteinExistence type="predicted"/>
<feature type="transmembrane region" description="Helical" evidence="1">
    <location>
        <begin position="7"/>
        <end position="28"/>
    </location>
</feature>
<organism evidence="2 3">
    <name type="scientific">Tubulinosema ratisbonensis</name>
    <dbReference type="NCBI Taxonomy" id="291195"/>
    <lineage>
        <taxon>Eukaryota</taxon>
        <taxon>Fungi</taxon>
        <taxon>Fungi incertae sedis</taxon>
        <taxon>Microsporidia</taxon>
        <taxon>Tubulinosematoidea</taxon>
        <taxon>Tubulinosematidae</taxon>
        <taxon>Tubulinosema</taxon>
    </lineage>
</organism>
<name>A0A437AJA3_9MICR</name>
<dbReference type="Proteomes" id="UP000282876">
    <property type="component" value="Unassembled WGS sequence"/>
</dbReference>
<gene>
    <name evidence="2" type="ORF">TUBRATIS_23120</name>
</gene>
<accession>A0A437AJA3</accession>
<comment type="caution">
    <text evidence="2">The sequence shown here is derived from an EMBL/GenBank/DDBJ whole genome shotgun (WGS) entry which is preliminary data.</text>
</comment>
<dbReference type="EMBL" id="RCSS01000595">
    <property type="protein sequence ID" value="RVD91244.1"/>
    <property type="molecule type" value="Genomic_DNA"/>
</dbReference>
<keyword evidence="1" id="KW-1133">Transmembrane helix</keyword>
<evidence type="ECO:0000313" key="2">
    <source>
        <dbReference type="EMBL" id="RVD91244.1"/>
    </source>
</evidence>
<evidence type="ECO:0000313" key="3">
    <source>
        <dbReference type="Proteomes" id="UP000282876"/>
    </source>
</evidence>
<keyword evidence="3" id="KW-1185">Reference proteome</keyword>
<dbReference type="AlphaFoldDB" id="A0A437AJA3"/>
<sequence>MFQIIKTMFYILFFKLCFSTTILDSYYFSLMFNLSEQMTYLCQEPEMQIKLSPKTCIYRGKALAESFIDLSKELQANINVTFTKELHLLTNCIVDRMKTFLNEVGLKCKERFSTGGELSDDDFKTDIERIANKYLSFRYSINFDKIIFDAMRNGLVFNE</sequence>
<reference evidence="2 3" key="1">
    <citation type="submission" date="2018-10" db="EMBL/GenBank/DDBJ databases">
        <title>Draft genome sequence of the microsporidian Tubulinosema ratisbonensis.</title>
        <authorList>
            <person name="Polonais V."/>
            <person name="Peyretaillade E."/>
            <person name="Niehus S."/>
            <person name="Wawrzyniak I."/>
            <person name="Franchet A."/>
            <person name="Gaspin C."/>
            <person name="Reichstadt M."/>
            <person name="Belser C."/>
            <person name="Labadie K."/>
            <person name="Delbac F."/>
            <person name="Ferrandon D."/>
        </authorList>
    </citation>
    <scope>NUCLEOTIDE SEQUENCE [LARGE SCALE GENOMIC DNA]</scope>
    <source>
        <strain evidence="2 3">Franzen</strain>
    </source>
</reference>